<dbReference type="OrthoDB" id="9778305at2"/>
<gene>
    <name evidence="6 8" type="primary">pqqB</name>
    <name evidence="8" type="ORF">F0L68_10570</name>
</gene>
<dbReference type="Proteomes" id="UP000323454">
    <property type="component" value="Unassembled WGS sequence"/>
</dbReference>
<comment type="function">
    <text evidence="6">May be involved in the transport of PQQ or its precursor to the periplasm.</text>
</comment>
<evidence type="ECO:0000256" key="3">
    <source>
        <dbReference type="ARBA" id="ARBA00015084"/>
    </source>
</evidence>
<dbReference type="AlphaFoldDB" id="A0A5B2XK04"/>
<dbReference type="SUPFAM" id="SSF56281">
    <property type="entry name" value="Metallo-hydrolase/oxidoreductase"/>
    <property type="match status" value="1"/>
</dbReference>
<dbReference type="InterPro" id="IPR036866">
    <property type="entry name" value="RibonucZ/Hydroxyglut_hydro"/>
</dbReference>
<comment type="pathway">
    <text evidence="1 6">Cofactor biosynthesis; pyrroloquinoline quinone biosynthesis.</text>
</comment>
<keyword evidence="9" id="KW-1185">Reference proteome</keyword>
<evidence type="ECO:0000313" key="8">
    <source>
        <dbReference type="EMBL" id="KAA2263251.1"/>
    </source>
</evidence>
<reference evidence="8 9" key="2">
    <citation type="submission" date="2019-09" db="EMBL/GenBank/DDBJ databases">
        <authorList>
            <person name="Jin C."/>
        </authorList>
    </citation>
    <scope>NUCLEOTIDE SEQUENCE [LARGE SCALE GENOMIC DNA]</scope>
    <source>
        <strain evidence="8 9">AN110305</strain>
    </source>
</reference>
<reference evidence="8 9" key="1">
    <citation type="submission" date="2019-09" db="EMBL/GenBank/DDBJ databases">
        <title>Goodfellowia gen. nov., a new genus of the Pseudonocardineae related to Actinoalloteichus, containing Goodfellowia coeruleoviolacea gen. nov., comb. nov. gen. nov., comb. nov.</title>
        <authorList>
            <person name="Labeda D."/>
        </authorList>
    </citation>
    <scope>NUCLEOTIDE SEQUENCE [LARGE SCALE GENOMIC DNA]</scope>
    <source>
        <strain evidence="8 9">AN110305</strain>
    </source>
</reference>
<protein>
    <recommendedName>
        <fullName evidence="3 6">Coenzyme PQQ synthesis protein B</fullName>
    </recommendedName>
    <alternativeName>
        <fullName evidence="6">Pyrroloquinoline quinone biosynthesis protein B</fullName>
    </alternativeName>
</protein>
<accession>A0A5B2XK04</accession>
<dbReference type="Pfam" id="PF12706">
    <property type="entry name" value="Lactamase_B_2"/>
    <property type="match status" value="1"/>
</dbReference>
<evidence type="ECO:0000256" key="4">
    <source>
        <dbReference type="ARBA" id="ARBA00022448"/>
    </source>
</evidence>
<dbReference type="EMBL" id="VUOB01000018">
    <property type="protein sequence ID" value="KAA2263251.1"/>
    <property type="molecule type" value="Genomic_DNA"/>
</dbReference>
<dbReference type="NCBIfam" id="TIGR02108">
    <property type="entry name" value="PQQ_syn_pqqB"/>
    <property type="match status" value="1"/>
</dbReference>
<keyword evidence="5 6" id="KW-0884">PQQ biosynthesis</keyword>
<evidence type="ECO:0000256" key="6">
    <source>
        <dbReference type="HAMAP-Rule" id="MF_00653"/>
    </source>
</evidence>
<evidence type="ECO:0000256" key="1">
    <source>
        <dbReference type="ARBA" id="ARBA00004886"/>
    </source>
</evidence>
<dbReference type="GO" id="GO:0018189">
    <property type="term" value="P:pyrroloquinoline quinone biosynthetic process"/>
    <property type="evidence" value="ECO:0007669"/>
    <property type="project" value="UniProtKB-UniRule"/>
</dbReference>
<name>A0A5B2XK04_9PSEU</name>
<dbReference type="UniPathway" id="UPA00539"/>
<organism evidence="8 9">
    <name type="scientific">Solihabitans fulvus</name>
    <dbReference type="NCBI Taxonomy" id="1892852"/>
    <lineage>
        <taxon>Bacteria</taxon>
        <taxon>Bacillati</taxon>
        <taxon>Actinomycetota</taxon>
        <taxon>Actinomycetes</taxon>
        <taxon>Pseudonocardiales</taxon>
        <taxon>Pseudonocardiaceae</taxon>
        <taxon>Solihabitans</taxon>
    </lineage>
</organism>
<comment type="similarity">
    <text evidence="2 6">Belongs to the PqqB family.</text>
</comment>
<comment type="caution">
    <text evidence="8">The sequence shown here is derived from an EMBL/GenBank/DDBJ whole genome shotgun (WGS) entry which is preliminary data.</text>
</comment>
<keyword evidence="4 6" id="KW-0813">Transport</keyword>
<dbReference type="HAMAP" id="MF_00653">
    <property type="entry name" value="PQQ_syn_PqqB"/>
    <property type="match status" value="1"/>
</dbReference>
<proteinExistence type="inferred from homology"/>
<dbReference type="Gene3D" id="3.60.15.10">
    <property type="entry name" value="Ribonuclease Z/Hydroxyacylglutathione hydrolase-like"/>
    <property type="match status" value="1"/>
</dbReference>
<dbReference type="InterPro" id="IPR001279">
    <property type="entry name" value="Metallo-B-lactamas"/>
</dbReference>
<evidence type="ECO:0000313" key="9">
    <source>
        <dbReference type="Proteomes" id="UP000323454"/>
    </source>
</evidence>
<dbReference type="RefSeq" id="WP_149849327.1">
    <property type="nucleotide sequence ID" value="NZ_VUOB01000018.1"/>
</dbReference>
<sequence length="290" mass="30005">MRVVLLGTAAGGGVPQWNCACGPCAAVRAGTLPARGQDCVAVSGNDRDWWLLNASPDIRTQLAGAARLAPGPGPRQSPVRGVLLTDGELDHTLGLLVLREGSGLTVHAPELVLRALTEDFAVRPMLDRYASWTWRVAPPGTAVPLAGGLRATAFPVGAKRPKYASTVDGDWVVAYRIEDPAGGGVLVYAPCLGGWPDGFDEVVADADCVLLDGTFHGAGELGSTTGGPSGQAGMGHLPMTDSLPRLANHPGVRWVYTHLNNTNPALDPASGERAGLGGAEILPDGTEFVL</sequence>
<evidence type="ECO:0000259" key="7">
    <source>
        <dbReference type="Pfam" id="PF12706"/>
    </source>
</evidence>
<feature type="domain" description="Metallo-beta-lactamase" evidence="7">
    <location>
        <begin position="49"/>
        <end position="258"/>
    </location>
</feature>
<evidence type="ECO:0000256" key="2">
    <source>
        <dbReference type="ARBA" id="ARBA00008481"/>
    </source>
</evidence>
<dbReference type="InterPro" id="IPR011842">
    <property type="entry name" value="PQQ_synth_PqqB"/>
</dbReference>
<evidence type="ECO:0000256" key="5">
    <source>
        <dbReference type="ARBA" id="ARBA00022905"/>
    </source>
</evidence>